<evidence type="ECO:0000256" key="1">
    <source>
        <dbReference type="ARBA" id="ARBA00000077"/>
    </source>
</evidence>
<evidence type="ECO:0000256" key="4">
    <source>
        <dbReference type="ARBA" id="ARBA00004496"/>
    </source>
</evidence>
<evidence type="ECO:0000256" key="12">
    <source>
        <dbReference type="ARBA" id="ARBA00022801"/>
    </source>
</evidence>
<comment type="cofactor">
    <cofactor evidence="2">
        <name>Mg(2+)</name>
        <dbReference type="ChEBI" id="CHEBI:18420"/>
    </cofactor>
</comment>
<dbReference type="InterPro" id="IPR012337">
    <property type="entry name" value="RNaseH-like_sf"/>
</dbReference>
<dbReference type="Proteomes" id="UP000526033">
    <property type="component" value="Unassembled WGS sequence"/>
</dbReference>
<dbReference type="HAMAP" id="MF_00052_B">
    <property type="entry name" value="RNase_HII_B"/>
    <property type="match status" value="1"/>
</dbReference>
<keyword evidence="9 14" id="KW-0540">Nuclease</keyword>
<dbReference type="PANTHER" id="PTHR10954:SF18">
    <property type="entry name" value="RIBONUCLEASE HII"/>
    <property type="match status" value="1"/>
</dbReference>
<dbReference type="EC" id="3.1.26.4" evidence="6 14"/>
<dbReference type="GO" id="GO:0032299">
    <property type="term" value="C:ribonuclease H2 complex"/>
    <property type="evidence" value="ECO:0007669"/>
    <property type="project" value="TreeGrafter"/>
</dbReference>
<dbReference type="Pfam" id="PF01351">
    <property type="entry name" value="RNase_HII"/>
    <property type="match status" value="1"/>
</dbReference>
<evidence type="ECO:0000256" key="9">
    <source>
        <dbReference type="ARBA" id="ARBA00022722"/>
    </source>
</evidence>
<evidence type="ECO:0000256" key="11">
    <source>
        <dbReference type="ARBA" id="ARBA00022759"/>
    </source>
</evidence>
<reference evidence="18 19" key="1">
    <citation type="journal article" date="2020" name="Biotechnol. Biofuels">
        <title>New insights from the biogas microbiome by comprehensive genome-resolved metagenomics of nearly 1600 species originating from multiple anaerobic digesters.</title>
        <authorList>
            <person name="Campanaro S."/>
            <person name="Treu L."/>
            <person name="Rodriguez-R L.M."/>
            <person name="Kovalovszki A."/>
            <person name="Ziels R.M."/>
            <person name="Maus I."/>
            <person name="Zhu X."/>
            <person name="Kougias P.G."/>
            <person name="Basile A."/>
            <person name="Luo G."/>
            <person name="Schluter A."/>
            <person name="Konstantinidis K.T."/>
            <person name="Angelidaki I."/>
        </authorList>
    </citation>
    <scope>NUCLEOTIDE SEQUENCE [LARGE SCALE GENOMIC DNA]</scope>
    <source>
        <strain evidence="18">AS27yjCOA_165</strain>
    </source>
</reference>
<name>A0A7X9DK25_UNCKA</name>
<dbReference type="NCBIfam" id="NF000595">
    <property type="entry name" value="PRK00015.1-3"/>
    <property type="match status" value="1"/>
</dbReference>
<evidence type="ECO:0000256" key="3">
    <source>
        <dbReference type="ARBA" id="ARBA00004065"/>
    </source>
</evidence>
<dbReference type="InterPro" id="IPR022898">
    <property type="entry name" value="RNase_HII"/>
</dbReference>
<evidence type="ECO:0000256" key="7">
    <source>
        <dbReference type="ARBA" id="ARBA00019179"/>
    </source>
</evidence>
<dbReference type="PROSITE" id="PS51975">
    <property type="entry name" value="RNASE_H_2"/>
    <property type="match status" value="1"/>
</dbReference>
<dbReference type="InterPro" id="IPR024567">
    <property type="entry name" value="RNase_HII/HIII_dom"/>
</dbReference>
<dbReference type="GO" id="GO:0005737">
    <property type="term" value="C:cytoplasm"/>
    <property type="evidence" value="ECO:0007669"/>
    <property type="project" value="UniProtKB-SubCell"/>
</dbReference>
<evidence type="ECO:0000256" key="5">
    <source>
        <dbReference type="ARBA" id="ARBA00007383"/>
    </source>
</evidence>
<comment type="similarity">
    <text evidence="5 14 16">Belongs to the RNase HII family.</text>
</comment>
<evidence type="ECO:0000256" key="15">
    <source>
        <dbReference type="PROSITE-ProRule" id="PRU01319"/>
    </source>
</evidence>
<dbReference type="InterPro" id="IPR036397">
    <property type="entry name" value="RNaseH_sf"/>
</dbReference>
<gene>
    <name evidence="14" type="primary">rnhB</name>
    <name evidence="18" type="ORF">GYA27_01880</name>
</gene>
<evidence type="ECO:0000259" key="17">
    <source>
        <dbReference type="PROSITE" id="PS51975"/>
    </source>
</evidence>
<comment type="caution">
    <text evidence="18">The sequence shown here is derived from an EMBL/GenBank/DDBJ whole genome shotgun (WGS) entry which is preliminary data.</text>
</comment>
<dbReference type="SUPFAM" id="SSF53098">
    <property type="entry name" value="Ribonuclease H-like"/>
    <property type="match status" value="1"/>
</dbReference>
<dbReference type="GO" id="GO:0043137">
    <property type="term" value="P:DNA replication, removal of RNA primer"/>
    <property type="evidence" value="ECO:0007669"/>
    <property type="project" value="TreeGrafter"/>
</dbReference>
<sequence length="224" mass="25155">MFPLLKFEKEALLKGYKYIAGIDEVGRGPLAGPMVVAAVILNIKELLEYEKIEGFTNNDVVSYSKINDSKKLTQKARESLETFIKSKAISYKIVEVSNNEIDAKGISQITQYAFFKAVSELHIKADYIITDNFPILKIVPYLQTNLPKGDTLSMSVAAASIIAKVYRDALMRDEHNNYPDYGFDKHKGYGTAEHIAALKKYGPCPLHRISFEPVKSLYHSKVLS</sequence>
<dbReference type="Gene3D" id="3.30.420.10">
    <property type="entry name" value="Ribonuclease H-like superfamily/Ribonuclease H"/>
    <property type="match status" value="1"/>
</dbReference>
<comment type="catalytic activity">
    <reaction evidence="1 14 15 16">
        <text>Endonucleolytic cleavage to 5'-phosphomonoester.</text>
        <dbReference type="EC" id="3.1.26.4"/>
    </reaction>
</comment>
<dbReference type="NCBIfam" id="NF000594">
    <property type="entry name" value="PRK00015.1-1"/>
    <property type="match status" value="1"/>
</dbReference>
<keyword evidence="10 14" id="KW-0479">Metal-binding</keyword>
<proteinExistence type="inferred from homology"/>
<feature type="binding site" evidence="14 15">
    <location>
        <position position="131"/>
    </location>
    <ligand>
        <name>a divalent metal cation</name>
        <dbReference type="ChEBI" id="CHEBI:60240"/>
    </ligand>
</feature>
<evidence type="ECO:0000256" key="16">
    <source>
        <dbReference type="RuleBase" id="RU003515"/>
    </source>
</evidence>
<comment type="subcellular location">
    <subcellularLocation>
        <location evidence="4 14">Cytoplasm</location>
    </subcellularLocation>
</comment>
<dbReference type="EMBL" id="JAAZNL010000019">
    <property type="protein sequence ID" value="NMB69926.1"/>
    <property type="molecule type" value="Genomic_DNA"/>
</dbReference>
<feature type="binding site" evidence="14 15">
    <location>
        <position position="23"/>
    </location>
    <ligand>
        <name>a divalent metal cation</name>
        <dbReference type="ChEBI" id="CHEBI:60240"/>
    </ligand>
</feature>
<dbReference type="GO" id="GO:0030145">
    <property type="term" value="F:manganese ion binding"/>
    <property type="evidence" value="ECO:0007669"/>
    <property type="project" value="UniProtKB-UniRule"/>
</dbReference>
<accession>A0A7X9DK25</accession>
<evidence type="ECO:0000256" key="14">
    <source>
        <dbReference type="HAMAP-Rule" id="MF_00052"/>
    </source>
</evidence>
<dbReference type="GO" id="GO:0004523">
    <property type="term" value="F:RNA-DNA hybrid ribonuclease activity"/>
    <property type="evidence" value="ECO:0007669"/>
    <property type="project" value="UniProtKB-UniRule"/>
</dbReference>
<evidence type="ECO:0000313" key="18">
    <source>
        <dbReference type="EMBL" id="NMB69926.1"/>
    </source>
</evidence>
<dbReference type="CDD" id="cd07182">
    <property type="entry name" value="RNase_HII_bacteria_HII_like"/>
    <property type="match status" value="1"/>
</dbReference>
<feature type="binding site" evidence="14 15">
    <location>
        <position position="24"/>
    </location>
    <ligand>
        <name>a divalent metal cation</name>
        <dbReference type="ChEBI" id="CHEBI:60240"/>
    </ligand>
</feature>
<keyword evidence="11 14" id="KW-0255">Endonuclease</keyword>
<evidence type="ECO:0000256" key="2">
    <source>
        <dbReference type="ARBA" id="ARBA00001946"/>
    </source>
</evidence>
<evidence type="ECO:0000256" key="10">
    <source>
        <dbReference type="ARBA" id="ARBA00022723"/>
    </source>
</evidence>
<evidence type="ECO:0000256" key="6">
    <source>
        <dbReference type="ARBA" id="ARBA00012180"/>
    </source>
</evidence>
<keyword evidence="8 14" id="KW-0963">Cytoplasm</keyword>
<evidence type="ECO:0000256" key="8">
    <source>
        <dbReference type="ARBA" id="ARBA00022490"/>
    </source>
</evidence>
<keyword evidence="12 14" id="KW-0378">Hydrolase</keyword>
<dbReference type="GO" id="GO:0006298">
    <property type="term" value="P:mismatch repair"/>
    <property type="evidence" value="ECO:0007669"/>
    <property type="project" value="TreeGrafter"/>
</dbReference>
<comment type="function">
    <text evidence="3 14 16">Endonuclease that specifically degrades the RNA of RNA-DNA hybrids.</text>
</comment>
<dbReference type="AlphaFoldDB" id="A0A7X9DK25"/>
<feature type="domain" description="RNase H type-2" evidence="17">
    <location>
        <begin position="17"/>
        <end position="223"/>
    </location>
</feature>
<dbReference type="GO" id="GO:0003723">
    <property type="term" value="F:RNA binding"/>
    <property type="evidence" value="ECO:0007669"/>
    <property type="project" value="UniProtKB-UniRule"/>
</dbReference>
<keyword evidence="13 14" id="KW-0464">Manganese</keyword>
<evidence type="ECO:0000256" key="13">
    <source>
        <dbReference type="ARBA" id="ARBA00023211"/>
    </source>
</evidence>
<dbReference type="InterPro" id="IPR001352">
    <property type="entry name" value="RNase_HII/HIII"/>
</dbReference>
<protein>
    <recommendedName>
        <fullName evidence="7 14">Ribonuclease HII</fullName>
        <shortName evidence="14">RNase HII</shortName>
        <ecNumber evidence="6 14">3.1.26.4</ecNumber>
    </recommendedName>
</protein>
<organism evidence="18 19">
    <name type="scientific">candidate division WWE3 bacterium</name>
    <dbReference type="NCBI Taxonomy" id="2053526"/>
    <lineage>
        <taxon>Bacteria</taxon>
        <taxon>Katanobacteria</taxon>
    </lineage>
</organism>
<dbReference type="PANTHER" id="PTHR10954">
    <property type="entry name" value="RIBONUCLEASE H2 SUBUNIT A"/>
    <property type="match status" value="1"/>
</dbReference>
<comment type="cofactor">
    <cofactor evidence="14 15">
        <name>Mn(2+)</name>
        <dbReference type="ChEBI" id="CHEBI:29035"/>
    </cofactor>
    <cofactor evidence="14 15">
        <name>Mg(2+)</name>
        <dbReference type="ChEBI" id="CHEBI:18420"/>
    </cofactor>
    <text evidence="14 15">Manganese or magnesium. Binds 1 divalent metal ion per monomer in the absence of substrate. May bind a second metal ion after substrate binding.</text>
</comment>
<evidence type="ECO:0000313" key="19">
    <source>
        <dbReference type="Proteomes" id="UP000526033"/>
    </source>
</evidence>